<dbReference type="RefSeq" id="WP_009806303.1">
    <property type="nucleotide sequence ID" value="NZ_CH724131.1"/>
</dbReference>
<dbReference type="PANTHER" id="PTHR47816:SF4">
    <property type="entry name" value="RIBOSOMAL RNA SMALL SUBUNIT METHYLTRANSFERASE C"/>
    <property type="match status" value="1"/>
</dbReference>
<gene>
    <name evidence="7" type="ORF">OB2597_10421</name>
</gene>
<dbReference type="GO" id="GO:0006364">
    <property type="term" value="P:rRNA processing"/>
    <property type="evidence" value="ECO:0007669"/>
    <property type="project" value="UniProtKB-KW"/>
</dbReference>
<evidence type="ECO:0000256" key="3">
    <source>
        <dbReference type="ARBA" id="ARBA00022603"/>
    </source>
</evidence>
<dbReference type="GO" id="GO:0008757">
    <property type="term" value="F:S-adenosylmethionine-dependent methyltransferase activity"/>
    <property type="evidence" value="ECO:0007669"/>
    <property type="project" value="InterPro"/>
</dbReference>
<dbReference type="InterPro" id="IPR046977">
    <property type="entry name" value="RsmC/RlmG"/>
</dbReference>
<keyword evidence="8" id="KW-1185">Reference proteome</keyword>
<dbReference type="STRING" id="252305.OB2597_10421"/>
<dbReference type="InterPro" id="IPR029063">
    <property type="entry name" value="SAM-dependent_MTases_sf"/>
</dbReference>
<dbReference type="GO" id="GO:0008170">
    <property type="term" value="F:N-methyltransferase activity"/>
    <property type="evidence" value="ECO:0007669"/>
    <property type="project" value="UniProtKB-ARBA"/>
</dbReference>
<evidence type="ECO:0000313" key="7">
    <source>
        <dbReference type="EMBL" id="EAQ03650.1"/>
    </source>
</evidence>
<dbReference type="HOGENOM" id="CLU_049581_1_0_5"/>
<evidence type="ECO:0000256" key="1">
    <source>
        <dbReference type="ARBA" id="ARBA00022490"/>
    </source>
</evidence>
<dbReference type="GO" id="GO:0032259">
    <property type="term" value="P:methylation"/>
    <property type="evidence" value="ECO:0007669"/>
    <property type="project" value="UniProtKB-KW"/>
</dbReference>
<dbReference type="EMBL" id="AAMO01000003">
    <property type="protein sequence ID" value="EAQ03650.1"/>
    <property type="molecule type" value="Genomic_DNA"/>
</dbReference>
<protein>
    <submittedName>
        <fullName evidence="7">Methyltransferase, putative</fullName>
    </submittedName>
</protein>
<accession>A3TVK4</accession>
<dbReference type="eggNOG" id="COG2813">
    <property type="taxonomic scope" value="Bacteria"/>
</dbReference>
<keyword evidence="5" id="KW-0949">S-adenosyl-L-methionine</keyword>
<evidence type="ECO:0000259" key="6">
    <source>
        <dbReference type="Pfam" id="PF05175"/>
    </source>
</evidence>
<name>A3TVK4_PSEBH</name>
<keyword evidence="1" id="KW-0963">Cytoplasm</keyword>
<comment type="caution">
    <text evidence="7">The sequence shown here is derived from an EMBL/GenBank/DDBJ whole genome shotgun (WGS) entry which is preliminary data.</text>
</comment>
<dbReference type="PANTHER" id="PTHR47816">
    <property type="entry name" value="RIBOSOMAL RNA SMALL SUBUNIT METHYLTRANSFERASE C"/>
    <property type="match status" value="1"/>
</dbReference>
<dbReference type="GO" id="GO:0003676">
    <property type="term" value="F:nucleic acid binding"/>
    <property type="evidence" value="ECO:0007669"/>
    <property type="project" value="InterPro"/>
</dbReference>
<feature type="domain" description="Methyltransferase small" evidence="6">
    <location>
        <begin position="155"/>
        <end position="317"/>
    </location>
</feature>
<evidence type="ECO:0000256" key="2">
    <source>
        <dbReference type="ARBA" id="ARBA00022552"/>
    </source>
</evidence>
<evidence type="ECO:0000256" key="5">
    <source>
        <dbReference type="ARBA" id="ARBA00022691"/>
    </source>
</evidence>
<organism evidence="7 8">
    <name type="scientific">Pseudooceanicola batsensis (strain ATCC BAA-863 / DSM 15984 / KCTC 12145 / HTCC2597)</name>
    <name type="common">Oceanicola batsensis</name>
    <dbReference type="NCBI Taxonomy" id="252305"/>
    <lineage>
        <taxon>Bacteria</taxon>
        <taxon>Pseudomonadati</taxon>
        <taxon>Pseudomonadota</taxon>
        <taxon>Alphaproteobacteria</taxon>
        <taxon>Rhodobacterales</taxon>
        <taxon>Paracoccaceae</taxon>
        <taxon>Pseudooceanicola</taxon>
    </lineage>
</organism>
<dbReference type="Pfam" id="PF05175">
    <property type="entry name" value="MTS"/>
    <property type="match status" value="1"/>
</dbReference>
<dbReference type="SUPFAM" id="SSF53335">
    <property type="entry name" value="S-adenosyl-L-methionine-dependent methyltransferases"/>
    <property type="match status" value="1"/>
</dbReference>
<dbReference type="Gene3D" id="3.40.50.150">
    <property type="entry name" value="Vaccinia Virus protein VP39"/>
    <property type="match status" value="2"/>
</dbReference>
<evidence type="ECO:0000256" key="4">
    <source>
        <dbReference type="ARBA" id="ARBA00022679"/>
    </source>
</evidence>
<dbReference type="InterPro" id="IPR007848">
    <property type="entry name" value="Small_mtfrase_dom"/>
</dbReference>
<sequence>MTLDTRLGLALAPGGVSIPEGRIAVFGPRAGQSLEGLPMDRVEVITGFFPDHAHFEGRGYSCRFEPEGFYAAALVVLPRAKALARSWVAMAAAAANGPVLVDGAKETGVESLLRDCRRRVEVEGRINKAHGKLFWFEGGDFADWLPGPANRVDGFVTAPGTFSADGIDPASALLAASLPETLGARIVDLGAGWGYLSAAALERKGVKAVELVEAERAALDCARRNITDPRAVFHWADATTWRPEARVDAVVTNPPFHTDRKADPELGRAFIRSAAAMLTPRGQLWLVANRHLPYERVIADLFDDHREVAGTGAFKVIRASGPRADGPSRHRRHNSLV</sequence>
<dbReference type="InterPro" id="IPR002052">
    <property type="entry name" value="DNA_methylase_N6_adenine_CS"/>
</dbReference>
<reference evidence="7 8" key="1">
    <citation type="journal article" date="2010" name="J. Bacteriol.">
        <title>Genome sequences of Oceanicola granulosus HTCC2516(T) and Oceanicola batsensis HTCC2597(TDelta).</title>
        <authorList>
            <person name="Thrash J.C."/>
            <person name="Cho J.C."/>
            <person name="Vergin K.L."/>
            <person name="Giovannoni S.J."/>
        </authorList>
    </citation>
    <scope>NUCLEOTIDE SEQUENCE [LARGE SCALE GENOMIC DNA]</scope>
    <source>
        <strain evidence="8">ATCC BAA-863 / DSM 15984 / KCTC 12145 / HTCC2597</strain>
    </source>
</reference>
<dbReference type="Proteomes" id="UP000004318">
    <property type="component" value="Unassembled WGS sequence"/>
</dbReference>
<dbReference type="AlphaFoldDB" id="A3TVK4"/>
<proteinExistence type="predicted"/>
<dbReference type="OrthoDB" id="9816072at2"/>
<keyword evidence="4 7" id="KW-0808">Transferase</keyword>
<dbReference type="PROSITE" id="PS00092">
    <property type="entry name" value="N6_MTASE"/>
    <property type="match status" value="1"/>
</dbReference>
<keyword evidence="2" id="KW-0698">rRNA processing</keyword>
<keyword evidence="3 7" id="KW-0489">Methyltransferase</keyword>
<dbReference type="CDD" id="cd02440">
    <property type="entry name" value="AdoMet_MTases"/>
    <property type="match status" value="1"/>
</dbReference>
<evidence type="ECO:0000313" key="8">
    <source>
        <dbReference type="Proteomes" id="UP000004318"/>
    </source>
</evidence>